<keyword evidence="9" id="KW-0732">Signal</keyword>
<feature type="chain" id="PRO_5040997170" description="GH18 domain-containing protein" evidence="9">
    <location>
        <begin position="17"/>
        <end position="436"/>
    </location>
</feature>
<protein>
    <recommendedName>
        <fullName evidence="10">GH18 domain-containing protein</fullName>
    </recommendedName>
</protein>
<dbReference type="GO" id="GO:0008061">
    <property type="term" value="F:chitin binding"/>
    <property type="evidence" value="ECO:0007669"/>
    <property type="project" value="InterPro"/>
</dbReference>
<dbReference type="InterPro" id="IPR001579">
    <property type="entry name" value="Glyco_hydro_18_chit_AS"/>
</dbReference>
<dbReference type="InterPro" id="IPR011583">
    <property type="entry name" value="Chitinase_II/V-like_cat"/>
</dbReference>
<keyword evidence="4" id="KW-0119">Carbohydrate metabolism</keyword>
<organism evidence="11 12">
    <name type="scientific">Agrocybe chaxingu</name>
    <dbReference type="NCBI Taxonomy" id="84603"/>
    <lineage>
        <taxon>Eukaryota</taxon>
        <taxon>Fungi</taxon>
        <taxon>Dikarya</taxon>
        <taxon>Basidiomycota</taxon>
        <taxon>Agaricomycotina</taxon>
        <taxon>Agaricomycetes</taxon>
        <taxon>Agaricomycetidae</taxon>
        <taxon>Agaricales</taxon>
        <taxon>Agaricineae</taxon>
        <taxon>Strophariaceae</taxon>
        <taxon>Agrocybe</taxon>
    </lineage>
</organism>
<dbReference type="EMBL" id="JANKHO010000172">
    <property type="protein sequence ID" value="KAJ3513907.1"/>
    <property type="molecule type" value="Genomic_DNA"/>
</dbReference>
<dbReference type="GO" id="GO:0000272">
    <property type="term" value="P:polysaccharide catabolic process"/>
    <property type="evidence" value="ECO:0007669"/>
    <property type="project" value="UniProtKB-KW"/>
</dbReference>
<keyword evidence="6" id="KW-0624">Polysaccharide degradation</keyword>
<proteinExistence type="inferred from homology"/>
<evidence type="ECO:0000256" key="2">
    <source>
        <dbReference type="ARBA" id="ARBA00022801"/>
    </source>
</evidence>
<evidence type="ECO:0000256" key="6">
    <source>
        <dbReference type="ARBA" id="ARBA00023326"/>
    </source>
</evidence>
<evidence type="ECO:0000256" key="1">
    <source>
        <dbReference type="ARBA" id="ARBA00000822"/>
    </source>
</evidence>
<dbReference type="Gene3D" id="3.10.50.10">
    <property type="match status" value="1"/>
</dbReference>
<evidence type="ECO:0000256" key="3">
    <source>
        <dbReference type="ARBA" id="ARBA00023024"/>
    </source>
</evidence>
<sequence>MLPSILPLYLLASAVATLGLEGLGSTAALDDTLSRSSSFISAAWYTSWHNRDFPLSQVSWSKYSHLTYAFAITTPDADTLALDASDERLLPQFVSTAHQNGVKASLSIGGWTGSRYFSSNVGSARNRTAFVKTVTDIATKFSLDGLDFDWEFPGVQGIGCNLVNASDTDNFLAFLQQLRNTTVGKSLILSAATYVTPWVDSTGSPSANISEFSKVLDYIAVMNYDVKSNPSVGAGPHSPLDDSCAPVGARFGSATSAVNAWTAAGIPKDQIVLGVPAYGHSFVIPSGAISVSSDSGSTLQGYPRYEAGVERRGDRWDGEGGLDVCGVEVGPGGVYTYWGLIEEGFLNDDGSVASGVESRLDECSQTPFLYNATAGVYVSYDNPESYAIKGGFVHSMGLKGFAMWEAGGDFKDALLDSILPSSAAQQSYGNLFMWNM</sequence>
<dbReference type="InterPro" id="IPR017853">
    <property type="entry name" value="GH"/>
</dbReference>
<dbReference type="GO" id="GO:0006032">
    <property type="term" value="P:chitin catabolic process"/>
    <property type="evidence" value="ECO:0007669"/>
    <property type="project" value="UniProtKB-KW"/>
</dbReference>
<reference evidence="11" key="1">
    <citation type="submission" date="2022-07" db="EMBL/GenBank/DDBJ databases">
        <title>Genome Sequence of Agrocybe chaxingu.</title>
        <authorList>
            <person name="Buettner E."/>
        </authorList>
    </citation>
    <scope>NUCLEOTIDE SEQUENCE</scope>
    <source>
        <strain evidence="11">MP-N11</strain>
    </source>
</reference>
<dbReference type="GO" id="GO:0008843">
    <property type="term" value="F:endochitinase activity"/>
    <property type="evidence" value="ECO:0007669"/>
    <property type="project" value="UniProtKB-EC"/>
</dbReference>
<dbReference type="AlphaFoldDB" id="A0A9W8MYS6"/>
<keyword evidence="3" id="KW-0146">Chitin degradation</keyword>
<dbReference type="PANTHER" id="PTHR11177">
    <property type="entry name" value="CHITINASE"/>
    <property type="match status" value="1"/>
</dbReference>
<feature type="domain" description="GH18" evidence="10">
    <location>
        <begin position="39"/>
        <end position="425"/>
    </location>
</feature>
<dbReference type="Pfam" id="PF00704">
    <property type="entry name" value="Glyco_hydro_18"/>
    <property type="match status" value="1"/>
</dbReference>
<evidence type="ECO:0000256" key="8">
    <source>
        <dbReference type="RuleBase" id="RU004453"/>
    </source>
</evidence>
<evidence type="ECO:0000256" key="5">
    <source>
        <dbReference type="ARBA" id="ARBA00023295"/>
    </source>
</evidence>
<evidence type="ECO:0000259" key="10">
    <source>
        <dbReference type="PROSITE" id="PS51910"/>
    </source>
</evidence>
<dbReference type="SMART" id="SM00636">
    <property type="entry name" value="Glyco_18"/>
    <property type="match status" value="1"/>
</dbReference>
<keyword evidence="2 7" id="KW-0378">Hydrolase</keyword>
<dbReference type="GO" id="GO:0005576">
    <property type="term" value="C:extracellular region"/>
    <property type="evidence" value="ECO:0007669"/>
    <property type="project" value="TreeGrafter"/>
</dbReference>
<evidence type="ECO:0000313" key="12">
    <source>
        <dbReference type="Proteomes" id="UP001148786"/>
    </source>
</evidence>
<dbReference type="PANTHER" id="PTHR11177:SF392">
    <property type="entry name" value="HAP41P"/>
    <property type="match status" value="1"/>
</dbReference>
<gene>
    <name evidence="11" type="ORF">NLJ89_g2690</name>
</gene>
<feature type="signal peptide" evidence="9">
    <location>
        <begin position="1"/>
        <end position="16"/>
    </location>
</feature>
<dbReference type="PROSITE" id="PS51910">
    <property type="entry name" value="GH18_2"/>
    <property type="match status" value="1"/>
</dbReference>
<evidence type="ECO:0000256" key="9">
    <source>
        <dbReference type="SAM" id="SignalP"/>
    </source>
</evidence>
<dbReference type="SUPFAM" id="SSF54556">
    <property type="entry name" value="Chitinase insertion domain"/>
    <property type="match status" value="1"/>
</dbReference>
<dbReference type="Gene3D" id="3.20.20.80">
    <property type="entry name" value="Glycosidases"/>
    <property type="match status" value="1"/>
</dbReference>
<dbReference type="InterPro" id="IPR050314">
    <property type="entry name" value="Glycosyl_Hydrlase_18"/>
</dbReference>
<dbReference type="Proteomes" id="UP001148786">
    <property type="component" value="Unassembled WGS sequence"/>
</dbReference>
<dbReference type="OrthoDB" id="73875at2759"/>
<comment type="caution">
    <text evidence="11">The sequence shown here is derived from an EMBL/GenBank/DDBJ whole genome shotgun (WGS) entry which is preliminary data.</text>
</comment>
<accession>A0A9W8MYS6</accession>
<dbReference type="SUPFAM" id="SSF51445">
    <property type="entry name" value="(Trans)glycosidases"/>
    <property type="match status" value="1"/>
</dbReference>
<comment type="similarity">
    <text evidence="8">Belongs to the glycosyl hydrolase 18 family.</text>
</comment>
<dbReference type="InterPro" id="IPR001223">
    <property type="entry name" value="Glyco_hydro18_cat"/>
</dbReference>
<evidence type="ECO:0000256" key="4">
    <source>
        <dbReference type="ARBA" id="ARBA00023277"/>
    </source>
</evidence>
<evidence type="ECO:0000313" key="11">
    <source>
        <dbReference type="EMBL" id="KAJ3513907.1"/>
    </source>
</evidence>
<name>A0A9W8MYS6_9AGAR</name>
<dbReference type="PROSITE" id="PS01095">
    <property type="entry name" value="GH18_1"/>
    <property type="match status" value="1"/>
</dbReference>
<evidence type="ECO:0000256" key="7">
    <source>
        <dbReference type="RuleBase" id="RU000489"/>
    </source>
</evidence>
<keyword evidence="5 7" id="KW-0326">Glycosidase</keyword>
<dbReference type="InterPro" id="IPR029070">
    <property type="entry name" value="Chitinase_insertion_sf"/>
</dbReference>
<keyword evidence="12" id="KW-1185">Reference proteome</keyword>
<comment type="catalytic activity">
    <reaction evidence="1">
        <text>Random endo-hydrolysis of N-acetyl-beta-D-glucosaminide (1-&gt;4)-beta-linkages in chitin and chitodextrins.</text>
        <dbReference type="EC" id="3.2.1.14"/>
    </reaction>
</comment>